<organism evidence="2 3">
    <name type="scientific">Flavobacterium aquariorum</name>
    <dbReference type="NCBI Taxonomy" id="2217670"/>
    <lineage>
        <taxon>Bacteria</taxon>
        <taxon>Pseudomonadati</taxon>
        <taxon>Bacteroidota</taxon>
        <taxon>Flavobacteriia</taxon>
        <taxon>Flavobacteriales</taxon>
        <taxon>Flavobacteriaceae</taxon>
        <taxon>Flavobacterium</taxon>
    </lineage>
</organism>
<dbReference type="AlphaFoldDB" id="A0A2W7UIN5"/>
<gene>
    <name evidence="2" type="ORF">DOS84_10250</name>
</gene>
<dbReference type="EMBL" id="QKXH01000006">
    <property type="protein sequence ID" value="PZX93245.1"/>
    <property type="molecule type" value="Genomic_DNA"/>
</dbReference>
<comment type="caution">
    <text evidence="2">The sequence shown here is derived from an EMBL/GenBank/DDBJ whole genome shotgun (WGS) entry which is preliminary data.</text>
</comment>
<proteinExistence type="predicted"/>
<keyword evidence="1" id="KW-0472">Membrane</keyword>
<protein>
    <submittedName>
        <fullName evidence="2">Uncharacterized protein</fullName>
    </submittedName>
</protein>
<reference evidence="2 3" key="1">
    <citation type="submission" date="2018-06" db="EMBL/GenBank/DDBJ databases">
        <title>Flavobacterium sp IMCC34762, genome.</title>
        <authorList>
            <person name="Joung Y."/>
            <person name="Cho J."/>
            <person name="Song J."/>
        </authorList>
    </citation>
    <scope>NUCLEOTIDE SEQUENCE [LARGE SCALE GENOMIC DNA]</scope>
    <source>
        <strain evidence="2 3">IMCC34762</strain>
    </source>
</reference>
<evidence type="ECO:0000313" key="2">
    <source>
        <dbReference type="EMBL" id="PZX93245.1"/>
    </source>
</evidence>
<accession>A0A2W7UIN5</accession>
<evidence type="ECO:0000256" key="1">
    <source>
        <dbReference type="SAM" id="Phobius"/>
    </source>
</evidence>
<evidence type="ECO:0000313" key="3">
    <source>
        <dbReference type="Proteomes" id="UP000249177"/>
    </source>
</evidence>
<sequence>MNTDLNFMVNVYYFSTNSSHNLLVKQYVIATLPLFLESWRFHTFCLLFLPIAFHFYALKHKVTKPQRTIEFKLKRL</sequence>
<name>A0A2W7UIN5_9FLAO</name>
<keyword evidence="1" id="KW-0812">Transmembrane</keyword>
<keyword evidence="3" id="KW-1185">Reference proteome</keyword>
<feature type="transmembrane region" description="Helical" evidence="1">
    <location>
        <begin position="39"/>
        <end position="58"/>
    </location>
</feature>
<dbReference type="Proteomes" id="UP000249177">
    <property type="component" value="Unassembled WGS sequence"/>
</dbReference>
<keyword evidence="1" id="KW-1133">Transmembrane helix</keyword>